<dbReference type="PANTHER" id="PTHR10826:SF1">
    <property type="entry name" value="COMPLEMENT COMPONENT 1 Q SUBCOMPONENT-BINDING PROTEIN, MITOCHONDRIAL"/>
    <property type="match status" value="1"/>
</dbReference>
<name>A0A4S4EM87_CAMSN</name>
<dbReference type="Proteomes" id="UP000306102">
    <property type="component" value="Unassembled WGS sequence"/>
</dbReference>
<dbReference type="InterPro" id="IPR036561">
    <property type="entry name" value="MAM33_sf"/>
</dbReference>
<reference evidence="1 2" key="1">
    <citation type="journal article" date="2018" name="Proc. Natl. Acad. Sci. U.S.A.">
        <title>Draft genome sequence of Camellia sinensis var. sinensis provides insights into the evolution of the tea genome and tea quality.</title>
        <authorList>
            <person name="Wei C."/>
            <person name="Yang H."/>
            <person name="Wang S."/>
            <person name="Zhao J."/>
            <person name="Liu C."/>
            <person name="Gao L."/>
            <person name="Xia E."/>
            <person name="Lu Y."/>
            <person name="Tai Y."/>
            <person name="She G."/>
            <person name="Sun J."/>
            <person name="Cao H."/>
            <person name="Tong W."/>
            <person name="Gao Q."/>
            <person name="Li Y."/>
            <person name="Deng W."/>
            <person name="Jiang X."/>
            <person name="Wang W."/>
            <person name="Chen Q."/>
            <person name="Zhang S."/>
            <person name="Li H."/>
            <person name="Wu J."/>
            <person name="Wang P."/>
            <person name="Li P."/>
            <person name="Shi C."/>
            <person name="Zheng F."/>
            <person name="Jian J."/>
            <person name="Huang B."/>
            <person name="Shan D."/>
            <person name="Shi M."/>
            <person name="Fang C."/>
            <person name="Yue Y."/>
            <person name="Li F."/>
            <person name="Li D."/>
            <person name="Wei S."/>
            <person name="Han B."/>
            <person name="Jiang C."/>
            <person name="Yin Y."/>
            <person name="Xia T."/>
            <person name="Zhang Z."/>
            <person name="Bennetzen J.L."/>
            <person name="Zhao S."/>
            <person name="Wan X."/>
        </authorList>
    </citation>
    <scope>NUCLEOTIDE SEQUENCE [LARGE SCALE GENOMIC DNA]</scope>
    <source>
        <strain evidence="2">cv. Shuchazao</strain>
        <tissue evidence="1">Leaf</tissue>
    </source>
</reference>
<dbReference type="Gene3D" id="3.10.280.10">
    <property type="entry name" value="Mitochondrial glycoprotein"/>
    <property type="match status" value="1"/>
</dbReference>
<keyword evidence="2" id="KW-1185">Reference proteome</keyword>
<dbReference type="Pfam" id="PF02330">
    <property type="entry name" value="MAM33"/>
    <property type="match status" value="1"/>
</dbReference>
<sequence length="292" mass="32696">MSAFEKSKREESMVDIRINDESFSSYQKVHKVIVLRLEPITSRLLGQDFTIEPITSSSLDPHLQDELKNYLVAKGIEDMFTNFVLLHLHRKEIGQYVKWLHKLEEIVAASYLSEESKKTTVVAYAPAILEDYSADSTIVLHGPKLANRRTKRKALLAALDKIKEGSISFLGFLSAAIVSRFLPVSENHIAIAITNDSIKKVAWQVVFGSLLMTSHVAAWVGKTTDCIVQILLFSGALDASYHRRCCIFSLAKHEILQACMSAPSQHTLVFSSKLVACYCLSLLRLITLLNTK</sequence>
<dbReference type="AlphaFoldDB" id="A0A4S4EM87"/>
<gene>
    <name evidence="1" type="ORF">TEA_008518</name>
</gene>
<protein>
    <submittedName>
        <fullName evidence="1">Uncharacterized protein</fullName>
    </submittedName>
</protein>
<dbReference type="InterPro" id="IPR003428">
    <property type="entry name" value="MAM33"/>
</dbReference>
<accession>A0A4S4EM87</accession>
<dbReference type="SUPFAM" id="SSF54529">
    <property type="entry name" value="Mitochondrial glycoprotein MAM33-like"/>
    <property type="match status" value="1"/>
</dbReference>
<evidence type="ECO:0000313" key="2">
    <source>
        <dbReference type="Proteomes" id="UP000306102"/>
    </source>
</evidence>
<organism evidence="1 2">
    <name type="scientific">Camellia sinensis var. sinensis</name>
    <name type="common">China tea</name>
    <dbReference type="NCBI Taxonomy" id="542762"/>
    <lineage>
        <taxon>Eukaryota</taxon>
        <taxon>Viridiplantae</taxon>
        <taxon>Streptophyta</taxon>
        <taxon>Embryophyta</taxon>
        <taxon>Tracheophyta</taxon>
        <taxon>Spermatophyta</taxon>
        <taxon>Magnoliopsida</taxon>
        <taxon>eudicotyledons</taxon>
        <taxon>Gunneridae</taxon>
        <taxon>Pentapetalae</taxon>
        <taxon>asterids</taxon>
        <taxon>Ericales</taxon>
        <taxon>Theaceae</taxon>
        <taxon>Camellia</taxon>
    </lineage>
</organism>
<proteinExistence type="predicted"/>
<comment type="caution">
    <text evidence="1">The sequence shown here is derived from an EMBL/GenBank/DDBJ whole genome shotgun (WGS) entry which is preliminary data.</text>
</comment>
<dbReference type="EMBL" id="SDRB02003451">
    <property type="protein sequence ID" value="THG17759.1"/>
    <property type="molecule type" value="Genomic_DNA"/>
</dbReference>
<evidence type="ECO:0000313" key="1">
    <source>
        <dbReference type="EMBL" id="THG17759.1"/>
    </source>
</evidence>
<dbReference type="PANTHER" id="PTHR10826">
    <property type="entry name" value="COMPLEMENT COMPONENT 1"/>
    <property type="match status" value="1"/>
</dbReference>
<dbReference type="GO" id="GO:0005759">
    <property type="term" value="C:mitochondrial matrix"/>
    <property type="evidence" value="ECO:0007669"/>
    <property type="project" value="InterPro"/>
</dbReference>